<accession>A0A4Y1RYX0</accession>
<dbReference type="EMBL" id="AP019304">
    <property type="protein sequence ID" value="BBH09630.1"/>
    <property type="molecule type" value="Genomic_DNA"/>
</dbReference>
<evidence type="ECO:0008006" key="2">
    <source>
        <dbReference type="Google" id="ProtNLM"/>
    </source>
</evidence>
<proteinExistence type="predicted"/>
<protein>
    <recommendedName>
        <fullName evidence="2">Ubiquitin-like domain-containing protein</fullName>
    </recommendedName>
</protein>
<dbReference type="Gene3D" id="3.10.20.90">
    <property type="entry name" value="Phosphatidylinositol 3-kinase Catalytic Subunit, Chain A, domain 1"/>
    <property type="match status" value="1"/>
</dbReference>
<dbReference type="InterPro" id="IPR029071">
    <property type="entry name" value="Ubiquitin-like_domsf"/>
</dbReference>
<sequence>YIVEAIEEELELRARKGKIGKLQVWALSSDLWAKPNMTINVLWRGGIYSGQIPVPARIFEVKLFISEVLHLPIRPDKLDLTWGMQFLRDDLTLQDYQIPPYGTLIVLQKISVTIYDPEGGGFYYEYIVYDGIYVRELKAKLHADLGVIVENKVLRMGNTDLNDHSLLWVVGVEDGAALYLVECHFG</sequence>
<feature type="non-terminal residue" evidence="1">
    <location>
        <position position="1"/>
    </location>
</feature>
<gene>
    <name evidence="1" type="ORF">Prudu_022180</name>
</gene>
<evidence type="ECO:0000313" key="1">
    <source>
        <dbReference type="EMBL" id="BBH09630.1"/>
    </source>
</evidence>
<organism evidence="1">
    <name type="scientific">Prunus dulcis</name>
    <name type="common">Almond</name>
    <name type="synonym">Amygdalus dulcis</name>
    <dbReference type="NCBI Taxonomy" id="3755"/>
    <lineage>
        <taxon>Eukaryota</taxon>
        <taxon>Viridiplantae</taxon>
        <taxon>Streptophyta</taxon>
        <taxon>Embryophyta</taxon>
        <taxon>Tracheophyta</taxon>
        <taxon>Spermatophyta</taxon>
        <taxon>Magnoliopsida</taxon>
        <taxon>eudicotyledons</taxon>
        <taxon>Gunneridae</taxon>
        <taxon>Pentapetalae</taxon>
        <taxon>rosids</taxon>
        <taxon>fabids</taxon>
        <taxon>Rosales</taxon>
        <taxon>Rosaceae</taxon>
        <taxon>Amygdaloideae</taxon>
        <taxon>Amygdaleae</taxon>
        <taxon>Prunus</taxon>
    </lineage>
</organism>
<dbReference type="AlphaFoldDB" id="A0A4Y1RYX0"/>
<dbReference type="SUPFAM" id="SSF54236">
    <property type="entry name" value="Ubiquitin-like"/>
    <property type="match status" value="2"/>
</dbReference>
<reference evidence="1" key="1">
    <citation type="journal article" date="2019" name="Science">
        <title>Mutation of a bHLH transcription factor allowed almond domestication.</title>
        <authorList>
            <person name="Sanchez-Perez R."/>
            <person name="Pavan S."/>
            <person name="Mazzeo R."/>
            <person name="Moldovan C."/>
            <person name="Aiese Cigliano R."/>
            <person name="Del Cueto J."/>
            <person name="Ricciardi F."/>
            <person name="Lotti C."/>
            <person name="Ricciardi L."/>
            <person name="Dicenta F."/>
            <person name="Lopez-Marques R.L."/>
            <person name="Lindberg Moller B."/>
        </authorList>
    </citation>
    <scope>NUCLEOTIDE SEQUENCE</scope>
</reference>
<name>A0A4Y1RYX0_PRUDU</name>